<feature type="region of interest" description="Disordered" evidence="1">
    <location>
        <begin position="66"/>
        <end position="112"/>
    </location>
</feature>
<organism evidence="2 3">
    <name type="scientific">Oryza glaberrima</name>
    <name type="common">African rice</name>
    <dbReference type="NCBI Taxonomy" id="4538"/>
    <lineage>
        <taxon>Eukaryota</taxon>
        <taxon>Viridiplantae</taxon>
        <taxon>Streptophyta</taxon>
        <taxon>Embryophyta</taxon>
        <taxon>Tracheophyta</taxon>
        <taxon>Spermatophyta</taxon>
        <taxon>Magnoliopsida</taxon>
        <taxon>Liliopsida</taxon>
        <taxon>Poales</taxon>
        <taxon>Poaceae</taxon>
        <taxon>BOP clade</taxon>
        <taxon>Oryzoideae</taxon>
        <taxon>Oryzeae</taxon>
        <taxon>Oryzinae</taxon>
        <taxon>Oryza</taxon>
    </lineage>
</organism>
<keyword evidence="3" id="KW-1185">Reference proteome</keyword>
<feature type="compositionally biased region" description="Low complexity" evidence="1">
    <location>
        <begin position="66"/>
        <end position="82"/>
    </location>
</feature>
<dbReference type="Proteomes" id="UP000007306">
    <property type="component" value="Chromosome 4"/>
</dbReference>
<protein>
    <submittedName>
        <fullName evidence="2">Uncharacterized protein</fullName>
    </submittedName>
</protein>
<dbReference type="EnsemblPlants" id="ORGLA04G0118200.1">
    <property type="protein sequence ID" value="ORGLA04G0118200.1"/>
    <property type="gene ID" value="ORGLA04G0118200"/>
</dbReference>
<reference evidence="2 3" key="2">
    <citation type="submission" date="2018-04" db="EMBL/GenBank/DDBJ databases">
        <title>OglaRS2 (Oryza glaberrima Reference Sequence Version 2).</title>
        <authorList>
            <person name="Zhang J."/>
            <person name="Kudrna D."/>
            <person name="Lee S."/>
            <person name="Talag J."/>
            <person name="Rajasekar S."/>
            <person name="Wing R.A."/>
        </authorList>
    </citation>
    <scope>NUCLEOTIDE SEQUENCE [LARGE SCALE GENOMIC DNA]</scope>
    <source>
        <strain evidence="2 3">cv. IRGC 96717</strain>
    </source>
</reference>
<dbReference type="AlphaFoldDB" id="I1PLW3"/>
<evidence type="ECO:0000256" key="1">
    <source>
        <dbReference type="SAM" id="MobiDB-lite"/>
    </source>
</evidence>
<evidence type="ECO:0000313" key="2">
    <source>
        <dbReference type="EnsemblPlants" id="ORGLA04G0118200.1"/>
    </source>
</evidence>
<dbReference type="Gramene" id="ORGLA04G0118200.1">
    <property type="protein sequence ID" value="ORGLA04G0118200.1"/>
    <property type="gene ID" value="ORGLA04G0118200"/>
</dbReference>
<feature type="region of interest" description="Disordered" evidence="1">
    <location>
        <begin position="1"/>
        <end position="42"/>
    </location>
</feature>
<accession>I1PLW3</accession>
<dbReference type="HOGENOM" id="CLU_172117_0_0_1"/>
<evidence type="ECO:0000313" key="3">
    <source>
        <dbReference type="Proteomes" id="UP000007306"/>
    </source>
</evidence>
<reference evidence="2" key="1">
    <citation type="submission" date="2015-06" db="UniProtKB">
        <authorList>
            <consortium name="EnsemblPlants"/>
        </authorList>
    </citation>
    <scope>IDENTIFICATION</scope>
</reference>
<proteinExistence type="predicted"/>
<name>I1PLW3_ORYGL</name>
<sequence>MAASPSPHPFTARRRRLAFSLSSRRSPPVCPLRRRRQEDPRTDERWNARLALRHPRRGALLLSCPAPSPSAAVPSSSGAGLSVPPPPALRPSLRQGQGGNRPSLVTNLAARG</sequence>